<feature type="compositionally biased region" description="Basic and acidic residues" evidence="1">
    <location>
        <begin position="164"/>
        <end position="196"/>
    </location>
</feature>
<keyword evidence="3" id="KW-1185">Reference proteome</keyword>
<feature type="compositionally biased region" description="Polar residues" evidence="1">
    <location>
        <begin position="153"/>
        <end position="163"/>
    </location>
</feature>
<sequence length="338" mass="38936">MQLKGYRKGKGKPPRAAMISQLLQPNNLRHVKFCLNKIGEDEKFEVDYTHLSVEEVMDAIEEQSVYDVPLIVCHMFASEDEIVRIKGLDLWERYQAQSPMQAEEAEPAVETENRETEPEAQEDAGKLRRMEKKLQDLKENREKDRKEWDKQRANLQSENSQLKQELKQAKADLQRVEQERRALTTERDAAKREAAEKKDKIAAQALKIIELENALRQSKEQQGQTINNAAATTPPPEPKRAPIQLDPAPAAPRTDRTPIVIVSDAEWAGRLQSNAYDLAYVTPSDLQRQIGDGLLERAQQVWMLSNDLRMTEQRLVRSLVPKDKLREMRDIIELKKQL</sequence>
<gene>
    <name evidence="2" type="ORF">CBW65_03850</name>
</gene>
<reference evidence="3" key="1">
    <citation type="submission" date="2017-05" db="EMBL/GenBank/DDBJ databases">
        <authorList>
            <person name="Sung H."/>
        </authorList>
    </citation>
    <scope>NUCLEOTIDE SEQUENCE [LARGE SCALE GENOMIC DNA]</scope>
    <source>
        <strain evidence="3">AR23208</strain>
    </source>
</reference>
<proteinExistence type="predicted"/>
<feature type="region of interest" description="Disordered" evidence="1">
    <location>
        <begin position="219"/>
        <end position="254"/>
    </location>
</feature>
<dbReference type="KEGG" id="tum:CBW65_03850"/>
<accession>A0A1Y0IIG3</accession>
<evidence type="ECO:0000256" key="1">
    <source>
        <dbReference type="SAM" id="MobiDB-lite"/>
    </source>
</evidence>
<dbReference type="AlphaFoldDB" id="A0A1Y0IIG3"/>
<feature type="compositionally biased region" description="Basic and acidic residues" evidence="1">
    <location>
        <begin position="111"/>
        <end position="152"/>
    </location>
</feature>
<evidence type="ECO:0000313" key="3">
    <source>
        <dbReference type="Proteomes" id="UP000195437"/>
    </source>
</evidence>
<protein>
    <submittedName>
        <fullName evidence="2">Uncharacterized protein</fullName>
    </submittedName>
</protein>
<name>A0A1Y0IIG3_9BACL</name>
<feature type="region of interest" description="Disordered" evidence="1">
    <location>
        <begin position="98"/>
        <end position="196"/>
    </location>
</feature>
<evidence type="ECO:0000313" key="2">
    <source>
        <dbReference type="EMBL" id="ARU60292.1"/>
    </source>
</evidence>
<dbReference type="EMBL" id="CP021434">
    <property type="protein sequence ID" value="ARU60292.1"/>
    <property type="molecule type" value="Genomic_DNA"/>
</dbReference>
<organism evidence="2 3">
    <name type="scientific">Tumebacillus avium</name>
    <dbReference type="NCBI Taxonomy" id="1903704"/>
    <lineage>
        <taxon>Bacteria</taxon>
        <taxon>Bacillati</taxon>
        <taxon>Bacillota</taxon>
        <taxon>Bacilli</taxon>
        <taxon>Bacillales</taxon>
        <taxon>Alicyclobacillaceae</taxon>
        <taxon>Tumebacillus</taxon>
    </lineage>
</organism>
<dbReference type="Proteomes" id="UP000195437">
    <property type="component" value="Chromosome"/>
</dbReference>